<feature type="transmembrane region" description="Helical" evidence="1">
    <location>
        <begin position="49"/>
        <end position="68"/>
    </location>
</feature>
<dbReference type="HOGENOM" id="CLU_104065_2_0_0"/>
<sequence>MTIQDIPALNAALNATATVLITAGFLQIKAAQRAHDTSVRSARIQTHRRLMLTAGVVSAVFLISYVTHKALVRGVHTPFGGTGIIRPVYYAMLLTHVVLAMAIAYLVPRTFWLALNGQIDRHRAWARWTYPIWLYVSVTGVLVYFFLYQWWPVAH</sequence>
<dbReference type="RefSeq" id="WP_012374894.1">
    <property type="nucleotide sequence ID" value="NC_010571.1"/>
</dbReference>
<keyword evidence="1" id="KW-0812">Transmembrane</keyword>
<dbReference type="Proteomes" id="UP000007013">
    <property type="component" value="Chromosome"/>
</dbReference>
<dbReference type="Pfam" id="PF04238">
    <property type="entry name" value="DUF420"/>
    <property type="match status" value="1"/>
</dbReference>
<dbReference type="STRING" id="452637.Oter_2074"/>
<feature type="transmembrane region" description="Helical" evidence="1">
    <location>
        <begin position="6"/>
        <end position="28"/>
    </location>
</feature>
<dbReference type="eggNOG" id="COG2322">
    <property type="taxonomic scope" value="Bacteria"/>
</dbReference>
<evidence type="ECO:0008006" key="4">
    <source>
        <dbReference type="Google" id="ProtNLM"/>
    </source>
</evidence>
<feature type="transmembrane region" description="Helical" evidence="1">
    <location>
        <begin position="128"/>
        <end position="151"/>
    </location>
</feature>
<name>B1ZMS9_OPITP</name>
<keyword evidence="1" id="KW-1133">Transmembrane helix</keyword>
<dbReference type="PANTHER" id="PTHR37692">
    <property type="entry name" value="HYPOTHETICAL MEMBRANE SPANNING PROTEIN"/>
    <property type="match status" value="1"/>
</dbReference>
<reference evidence="2 3" key="1">
    <citation type="journal article" date="2011" name="J. Bacteriol.">
        <title>Genome sequence of the verrucomicrobium Opitutus terrae PB90-1, an abundant inhabitant of rice paddy soil ecosystems.</title>
        <authorList>
            <person name="van Passel M.W."/>
            <person name="Kant R."/>
            <person name="Palva A."/>
            <person name="Copeland A."/>
            <person name="Lucas S."/>
            <person name="Lapidus A."/>
            <person name="Glavina del Rio T."/>
            <person name="Pitluck S."/>
            <person name="Goltsman E."/>
            <person name="Clum A."/>
            <person name="Sun H."/>
            <person name="Schmutz J."/>
            <person name="Larimer F.W."/>
            <person name="Land M.L."/>
            <person name="Hauser L."/>
            <person name="Kyrpides N."/>
            <person name="Mikhailova N."/>
            <person name="Richardson P.P."/>
            <person name="Janssen P.H."/>
            <person name="de Vos W.M."/>
            <person name="Smidt H."/>
        </authorList>
    </citation>
    <scope>NUCLEOTIDE SEQUENCE [LARGE SCALE GENOMIC DNA]</scope>
    <source>
        <strain evidence="3">DSM 11246 / JCM 15787 / PB90-1</strain>
    </source>
</reference>
<accession>B1ZMS9</accession>
<dbReference type="PANTHER" id="PTHR37692:SF1">
    <property type="entry name" value="DUF420 DOMAIN-CONTAINING PROTEIN"/>
    <property type="match status" value="1"/>
</dbReference>
<dbReference type="KEGG" id="ote:Oter_2074"/>
<evidence type="ECO:0000313" key="2">
    <source>
        <dbReference type="EMBL" id="ACB75357.1"/>
    </source>
</evidence>
<keyword evidence="1" id="KW-0472">Membrane</keyword>
<dbReference type="OrthoDB" id="9811380at2"/>
<dbReference type="EMBL" id="CP001032">
    <property type="protein sequence ID" value="ACB75357.1"/>
    <property type="molecule type" value="Genomic_DNA"/>
</dbReference>
<evidence type="ECO:0000256" key="1">
    <source>
        <dbReference type="SAM" id="Phobius"/>
    </source>
</evidence>
<proteinExistence type="predicted"/>
<dbReference type="InterPro" id="IPR007352">
    <property type="entry name" value="DUF420"/>
</dbReference>
<evidence type="ECO:0000313" key="3">
    <source>
        <dbReference type="Proteomes" id="UP000007013"/>
    </source>
</evidence>
<gene>
    <name evidence="2" type="ordered locus">Oter_2074</name>
</gene>
<protein>
    <recommendedName>
        <fullName evidence="4">DUF420 domain-containing protein</fullName>
    </recommendedName>
</protein>
<keyword evidence="3" id="KW-1185">Reference proteome</keyword>
<organism evidence="2 3">
    <name type="scientific">Opitutus terrae (strain DSM 11246 / JCM 15787 / PB90-1)</name>
    <dbReference type="NCBI Taxonomy" id="452637"/>
    <lineage>
        <taxon>Bacteria</taxon>
        <taxon>Pseudomonadati</taxon>
        <taxon>Verrucomicrobiota</taxon>
        <taxon>Opitutia</taxon>
        <taxon>Opitutales</taxon>
        <taxon>Opitutaceae</taxon>
        <taxon>Opitutus</taxon>
    </lineage>
</organism>
<feature type="transmembrane region" description="Helical" evidence="1">
    <location>
        <begin position="88"/>
        <end position="107"/>
    </location>
</feature>
<dbReference type="AlphaFoldDB" id="B1ZMS9"/>